<keyword evidence="6" id="KW-1185">Reference proteome</keyword>
<dbReference type="Pfam" id="PF01668">
    <property type="entry name" value="SmpB"/>
    <property type="match status" value="1"/>
</dbReference>
<dbReference type="Gene3D" id="2.40.280.10">
    <property type="match status" value="1"/>
</dbReference>
<proteinExistence type="inferred from homology"/>
<dbReference type="PANTHER" id="PTHR30308">
    <property type="entry name" value="TMRNA-BINDING COMPONENT OF TRANS-TRANSLATION TAGGING COMPLEX"/>
    <property type="match status" value="1"/>
</dbReference>
<evidence type="ECO:0000313" key="7">
    <source>
        <dbReference type="Proteomes" id="UP001154111"/>
    </source>
</evidence>
<keyword evidence="2 3" id="KW-0694">RNA-binding</keyword>
<dbReference type="AlphaFoldDB" id="A0AAU9VDR0"/>
<comment type="function">
    <text evidence="3">Required for rescue of stalled ribosomes mediated by trans-translation. Binds to transfer-messenger RNA (tmRNA), required for stable association of tmRNA with ribosomes. tmRNA and SmpB together mimic tRNA shape, replacing the anticodon stem-loop with SmpB. tmRNA is encoded by the ssrA gene; the 2 termini fold to resemble tRNA(Ala) and it encodes a 'tag peptide', a short internal open reading frame. During trans-translation Ala-aminoacylated tmRNA acts like a tRNA, entering the A-site of stalled ribosomes, displacing the stalled mRNA. The ribosome then switches to translate the ORF on the tmRNA; the nascent peptide is terminated with the 'tag peptide' encoded by the tmRNA and targeted for degradation. The ribosome is freed to recommence translation, which seems to be the essential function of trans-translation.</text>
</comment>
<dbReference type="NCBIfam" id="TIGR00086">
    <property type="entry name" value="smpB"/>
    <property type="match status" value="1"/>
</dbReference>
<gene>
    <name evidence="3 4" type="primary">smpB</name>
    <name evidence="4" type="ORF">ERYAMS2_00415</name>
    <name evidence="5" type="ORF">ERYAMS_00125</name>
</gene>
<evidence type="ECO:0000256" key="1">
    <source>
        <dbReference type="ARBA" id="ARBA00022490"/>
    </source>
</evidence>
<dbReference type="PROSITE" id="PS01317">
    <property type="entry name" value="SSRP"/>
    <property type="match status" value="1"/>
</dbReference>
<dbReference type="GO" id="GO:0070929">
    <property type="term" value="P:trans-translation"/>
    <property type="evidence" value="ECO:0007669"/>
    <property type="project" value="UniProtKB-UniRule"/>
</dbReference>
<dbReference type="RefSeq" id="WP_237999977.1">
    <property type="nucleotide sequence ID" value="NZ_OW659477.1"/>
</dbReference>
<dbReference type="InterPro" id="IPR020081">
    <property type="entry name" value="SsrA-bd_prot_CS"/>
</dbReference>
<sequence length="146" mass="17022">MTVVAKNRKAFHEYFIEDRYEAGIVLTGTEIKSVRQGKVQLKDAFISIVNGEAFIKGMHIAQFEQGNRFNHDETRERKLLLHQHEIEKLVKAQQLQGYTIIPLDLHLSRGRAKLEIATAKGKHLFDKRQVEKERSIKRDIEKAMKR</sequence>
<dbReference type="SUPFAM" id="SSF74982">
    <property type="entry name" value="Small protein B (SmpB)"/>
    <property type="match status" value="1"/>
</dbReference>
<evidence type="ECO:0000313" key="5">
    <source>
        <dbReference type="EMBL" id="CAH2760889.1"/>
    </source>
</evidence>
<evidence type="ECO:0000256" key="2">
    <source>
        <dbReference type="ARBA" id="ARBA00022884"/>
    </source>
</evidence>
<dbReference type="Proteomes" id="UP001154111">
    <property type="component" value="Chromosome"/>
</dbReference>
<reference evidence="4" key="1">
    <citation type="submission" date="2022-04" db="EMBL/GenBank/DDBJ databases">
        <authorList>
            <person name="Forde T."/>
        </authorList>
    </citation>
    <scope>NUCLEOTIDE SEQUENCE</scope>
    <source>
        <strain evidence="4">A18Y016a</strain>
        <strain evidence="5">A18Y020d</strain>
    </source>
</reference>
<dbReference type="InterPro" id="IPR023620">
    <property type="entry name" value="SmpB"/>
</dbReference>
<evidence type="ECO:0000313" key="4">
    <source>
        <dbReference type="EMBL" id="CAH2760882.1"/>
    </source>
</evidence>
<name>A0AAU9VDR0_9FIRM</name>
<protein>
    <recommendedName>
        <fullName evidence="3">SsrA-binding protein</fullName>
    </recommendedName>
    <alternativeName>
        <fullName evidence="3">Small protein B</fullName>
    </alternativeName>
</protein>
<dbReference type="HAMAP" id="MF_00023">
    <property type="entry name" value="SmpB"/>
    <property type="match status" value="1"/>
</dbReference>
<dbReference type="GO" id="GO:0003723">
    <property type="term" value="F:RNA binding"/>
    <property type="evidence" value="ECO:0007669"/>
    <property type="project" value="UniProtKB-UniRule"/>
</dbReference>
<dbReference type="GO" id="GO:0070930">
    <property type="term" value="P:trans-translation-dependent protein tagging"/>
    <property type="evidence" value="ECO:0007669"/>
    <property type="project" value="TreeGrafter"/>
</dbReference>
<dbReference type="PANTHER" id="PTHR30308:SF2">
    <property type="entry name" value="SSRA-BINDING PROTEIN"/>
    <property type="match status" value="1"/>
</dbReference>
<evidence type="ECO:0000256" key="3">
    <source>
        <dbReference type="HAMAP-Rule" id="MF_00023"/>
    </source>
</evidence>
<keyword evidence="1 3" id="KW-0963">Cytoplasm</keyword>
<evidence type="ECO:0000313" key="6">
    <source>
        <dbReference type="Proteomes" id="UP001154095"/>
    </source>
</evidence>
<comment type="subcellular location">
    <subcellularLocation>
        <location evidence="3">Cytoplasm</location>
    </subcellularLocation>
    <text evidence="3">The tmRNA-SmpB complex associates with stalled 70S ribosomes.</text>
</comment>
<dbReference type="InterPro" id="IPR000037">
    <property type="entry name" value="SsrA-bd_prot"/>
</dbReference>
<dbReference type="NCBIfam" id="NF003843">
    <property type="entry name" value="PRK05422.1"/>
    <property type="match status" value="1"/>
</dbReference>
<dbReference type="EMBL" id="OW659477">
    <property type="protein sequence ID" value="CAH2760882.1"/>
    <property type="molecule type" value="Genomic_DNA"/>
</dbReference>
<dbReference type="EMBL" id="OW659496">
    <property type="protein sequence ID" value="CAH2760889.1"/>
    <property type="molecule type" value="Genomic_DNA"/>
</dbReference>
<organism evidence="4 7">
    <name type="scientific">Erysipelothrix amsterdamensis</name>
    <dbReference type="NCBI Taxonomy" id="2929157"/>
    <lineage>
        <taxon>Bacteria</taxon>
        <taxon>Bacillati</taxon>
        <taxon>Bacillota</taxon>
        <taxon>Erysipelotrichia</taxon>
        <taxon>Erysipelotrichales</taxon>
        <taxon>Erysipelotrichaceae</taxon>
        <taxon>Erysipelothrix</taxon>
    </lineage>
</organism>
<dbReference type="Proteomes" id="UP001154095">
    <property type="component" value="Chromosome"/>
</dbReference>
<comment type="similarity">
    <text evidence="3">Belongs to the SmpB family.</text>
</comment>
<accession>A0AAU9VDR0</accession>
<dbReference type="GO" id="GO:0005829">
    <property type="term" value="C:cytosol"/>
    <property type="evidence" value="ECO:0007669"/>
    <property type="project" value="TreeGrafter"/>
</dbReference>
<dbReference type="CDD" id="cd09294">
    <property type="entry name" value="SmpB"/>
    <property type="match status" value="1"/>
</dbReference>